<dbReference type="CDD" id="cd12087">
    <property type="entry name" value="TM_EGFR-like"/>
    <property type="match status" value="1"/>
</dbReference>
<keyword evidence="5" id="KW-1185">Reference proteome</keyword>
<sequence>MVICTMSRVNSVALWIASITVVALSFWTQEASAACQPCDVAESILVPCNSSLNMNNWPGTYMFQPVQAQAKCICNQNFYDQVTACLSCQSSSTAHFTVLAQPQYQAICLTFGQQWQQIYNPGQTATTTATSGGTTQPSNAADPGNGGGPNHNNSLSSGAIAGIVVSAIALIVALSVAGYVYTRRRRDQLKQQQDEDLYKFQETNHGSYMETQLPQYTGMIQPSLPSLPQLTNLRVMNPDSDDDELPRGPQGRFEAHKDSSFEVARTSSPGWRRGSFDDD</sequence>
<dbReference type="AlphaFoldDB" id="A0A9P3LT19"/>
<dbReference type="Proteomes" id="UP000827284">
    <property type="component" value="Unassembled WGS sequence"/>
</dbReference>
<keyword evidence="2" id="KW-1133">Transmembrane helix</keyword>
<evidence type="ECO:0000256" key="1">
    <source>
        <dbReference type="SAM" id="MobiDB-lite"/>
    </source>
</evidence>
<feature type="transmembrane region" description="Helical" evidence="2">
    <location>
        <begin position="159"/>
        <end position="181"/>
    </location>
</feature>
<reference evidence="4" key="1">
    <citation type="submission" date="2021-11" db="EMBL/GenBank/DDBJ databases">
        <authorList>
            <person name="Herlambang A."/>
            <person name="Guo Y."/>
            <person name="Takashima Y."/>
            <person name="Nishizawa T."/>
        </authorList>
    </citation>
    <scope>NUCLEOTIDE SEQUENCE</scope>
    <source>
        <strain evidence="4">E1425</strain>
    </source>
</reference>
<proteinExistence type="predicted"/>
<gene>
    <name evidence="4" type="ORF">EMPS_01894</name>
</gene>
<evidence type="ECO:0008006" key="6">
    <source>
        <dbReference type="Google" id="ProtNLM"/>
    </source>
</evidence>
<feature type="chain" id="PRO_5040273020" description="Mid2 domain-containing protein" evidence="3">
    <location>
        <begin position="34"/>
        <end position="279"/>
    </location>
</feature>
<reference evidence="4" key="2">
    <citation type="journal article" date="2022" name="Microbiol. Resour. Announc.">
        <title>Whole-Genome Sequence of Entomortierella parvispora E1425, a Mucoromycotan Fungus Associated with Burkholderiaceae-Related Endosymbiotic Bacteria.</title>
        <authorList>
            <person name="Herlambang A."/>
            <person name="Guo Y."/>
            <person name="Takashima Y."/>
            <person name="Narisawa K."/>
            <person name="Ohta H."/>
            <person name="Nishizawa T."/>
        </authorList>
    </citation>
    <scope>NUCLEOTIDE SEQUENCE</scope>
    <source>
        <strain evidence="4">E1425</strain>
    </source>
</reference>
<feature type="signal peptide" evidence="3">
    <location>
        <begin position="1"/>
        <end position="33"/>
    </location>
</feature>
<dbReference type="OrthoDB" id="2396143at2759"/>
<dbReference type="EMBL" id="BQFW01000002">
    <property type="protein sequence ID" value="GJJ69548.1"/>
    <property type="molecule type" value="Genomic_DNA"/>
</dbReference>
<evidence type="ECO:0000256" key="3">
    <source>
        <dbReference type="SAM" id="SignalP"/>
    </source>
</evidence>
<feature type="region of interest" description="Disordered" evidence="1">
    <location>
        <begin position="236"/>
        <end position="279"/>
    </location>
</feature>
<evidence type="ECO:0000313" key="4">
    <source>
        <dbReference type="EMBL" id="GJJ69548.1"/>
    </source>
</evidence>
<feature type="compositionally biased region" description="Low complexity" evidence="1">
    <location>
        <begin position="125"/>
        <end position="143"/>
    </location>
</feature>
<evidence type="ECO:0000256" key="2">
    <source>
        <dbReference type="SAM" id="Phobius"/>
    </source>
</evidence>
<keyword evidence="3" id="KW-0732">Signal</keyword>
<feature type="region of interest" description="Disordered" evidence="1">
    <location>
        <begin position="125"/>
        <end position="153"/>
    </location>
</feature>
<organism evidence="4 5">
    <name type="scientific">Entomortierella parvispora</name>
    <dbReference type="NCBI Taxonomy" id="205924"/>
    <lineage>
        <taxon>Eukaryota</taxon>
        <taxon>Fungi</taxon>
        <taxon>Fungi incertae sedis</taxon>
        <taxon>Mucoromycota</taxon>
        <taxon>Mortierellomycotina</taxon>
        <taxon>Mortierellomycetes</taxon>
        <taxon>Mortierellales</taxon>
        <taxon>Mortierellaceae</taxon>
        <taxon>Entomortierella</taxon>
    </lineage>
</organism>
<protein>
    <recommendedName>
        <fullName evidence="6">Mid2 domain-containing protein</fullName>
    </recommendedName>
</protein>
<keyword evidence="2" id="KW-0472">Membrane</keyword>
<accession>A0A9P3LT19</accession>
<keyword evidence="2" id="KW-0812">Transmembrane</keyword>
<evidence type="ECO:0000313" key="5">
    <source>
        <dbReference type="Proteomes" id="UP000827284"/>
    </source>
</evidence>
<comment type="caution">
    <text evidence="4">The sequence shown here is derived from an EMBL/GenBank/DDBJ whole genome shotgun (WGS) entry which is preliminary data.</text>
</comment>
<name>A0A9P3LT19_9FUNG</name>